<evidence type="ECO:0000313" key="3">
    <source>
        <dbReference type="Proteomes" id="UP000182719"/>
    </source>
</evidence>
<dbReference type="PANTHER" id="PTHR38011:SF11">
    <property type="entry name" value="2,5-DIAMINO-6-RIBOSYLAMINO-4(3H)-PYRIMIDINONE 5'-PHOSPHATE REDUCTASE"/>
    <property type="match status" value="1"/>
</dbReference>
<dbReference type="PANTHER" id="PTHR38011">
    <property type="entry name" value="DIHYDROFOLATE REDUCTASE FAMILY PROTEIN (AFU_ORTHOLOGUE AFUA_8G06820)"/>
    <property type="match status" value="1"/>
</dbReference>
<evidence type="ECO:0000259" key="1">
    <source>
        <dbReference type="Pfam" id="PF01872"/>
    </source>
</evidence>
<dbReference type="EMBL" id="FOAP01000027">
    <property type="protein sequence ID" value="SEM96502.1"/>
    <property type="molecule type" value="Genomic_DNA"/>
</dbReference>
<dbReference type="InterPro" id="IPR050765">
    <property type="entry name" value="Riboflavin_Biosynth_HTPR"/>
</dbReference>
<sequence>MRKLKYHVATTADGLISRRDGSFDFFPTEGGHIPEFIEAMQGYGAVLMGRKTYEVGLKLGVADPYPHLDSYVFSRTLKESPHPRVKLVAGEPAATVRTLKAQEGRDLWLCGGGELASGLFAEGLVDEVLLKLNPVLLGEGTPLVSVLKAPSRLELLSTKVYRGGVVLLHYQVLR</sequence>
<dbReference type="Proteomes" id="UP000182719">
    <property type="component" value="Unassembled WGS sequence"/>
</dbReference>
<dbReference type="GO" id="GO:0008703">
    <property type="term" value="F:5-amino-6-(5-phosphoribosylamino)uracil reductase activity"/>
    <property type="evidence" value="ECO:0007669"/>
    <property type="project" value="InterPro"/>
</dbReference>
<keyword evidence="3" id="KW-1185">Reference proteome</keyword>
<gene>
    <name evidence="2" type="ORF">SAMN05444354_12718</name>
</gene>
<feature type="domain" description="Bacterial bifunctional deaminase-reductase C-terminal" evidence="1">
    <location>
        <begin position="3"/>
        <end position="167"/>
    </location>
</feature>
<dbReference type="InterPro" id="IPR002734">
    <property type="entry name" value="RibDG_C"/>
</dbReference>
<reference evidence="3" key="1">
    <citation type="submission" date="2016-10" db="EMBL/GenBank/DDBJ databases">
        <authorList>
            <person name="Varghese N."/>
            <person name="Submissions S."/>
        </authorList>
    </citation>
    <scope>NUCLEOTIDE SEQUENCE [LARGE SCALE GENOMIC DNA]</scope>
    <source>
        <strain evidence="3">DSM 17044</strain>
    </source>
</reference>
<name>A0A1H8CNK7_STIAU</name>
<dbReference type="AlphaFoldDB" id="A0A1H8CNK7"/>
<dbReference type="RefSeq" id="WP_075010636.1">
    <property type="nucleotide sequence ID" value="NZ_FOAP01000027.1"/>
</dbReference>
<dbReference type="GO" id="GO:0009231">
    <property type="term" value="P:riboflavin biosynthetic process"/>
    <property type="evidence" value="ECO:0007669"/>
    <property type="project" value="InterPro"/>
</dbReference>
<dbReference type="InterPro" id="IPR024072">
    <property type="entry name" value="DHFR-like_dom_sf"/>
</dbReference>
<protein>
    <submittedName>
        <fullName evidence="2">Dihydrofolate reductase</fullName>
    </submittedName>
</protein>
<accession>A0A1H8CNK7</accession>
<dbReference type="Gene3D" id="3.40.430.10">
    <property type="entry name" value="Dihydrofolate Reductase, subunit A"/>
    <property type="match status" value="1"/>
</dbReference>
<dbReference type="SUPFAM" id="SSF53597">
    <property type="entry name" value="Dihydrofolate reductase-like"/>
    <property type="match status" value="1"/>
</dbReference>
<evidence type="ECO:0000313" key="2">
    <source>
        <dbReference type="EMBL" id="SEM96502.1"/>
    </source>
</evidence>
<organism evidence="2 3">
    <name type="scientific">Stigmatella aurantiaca</name>
    <dbReference type="NCBI Taxonomy" id="41"/>
    <lineage>
        <taxon>Bacteria</taxon>
        <taxon>Pseudomonadati</taxon>
        <taxon>Myxococcota</taxon>
        <taxon>Myxococcia</taxon>
        <taxon>Myxococcales</taxon>
        <taxon>Cystobacterineae</taxon>
        <taxon>Archangiaceae</taxon>
        <taxon>Stigmatella</taxon>
    </lineage>
</organism>
<dbReference type="OrthoDB" id="2313602at2"/>
<proteinExistence type="predicted"/>
<dbReference type="Pfam" id="PF01872">
    <property type="entry name" value="RibD_C"/>
    <property type="match status" value="1"/>
</dbReference>